<dbReference type="AlphaFoldDB" id="A0A0F9UG57"/>
<dbReference type="GO" id="GO:0043683">
    <property type="term" value="P:type IV pilus assembly"/>
    <property type="evidence" value="ECO:0007669"/>
    <property type="project" value="InterPro"/>
</dbReference>
<sequence length="290" mass="31350">MAGVSRIYVDARSTYRLTENLNRSQENGRFALFFITEEIRKAKQMGCAPTTVVNHLNNPTDYYQTGANIVGYTQANLPSVLSPSEVVPGTDVIAITRMSDAAVSVTTPYMTTTAGAVHVEPGSDLDEGDIVLVTDCVTAELFQITAPSNPGANGTLVHGTGGNDYPGNAEKEFSKTYGAGSMIVRFITKYYYIGYDINGEPALFVLGDNAVLVGAELVGYIEDLSAMYGQDTDADGSVDVYDSAAGVADWSQVKTVQVSVVARTPEKVSVDHDYRRQTYGQTVYVHDYRK</sequence>
<dbReference type="EMBL" id="LAZR01000702">
    <property type="protein sequence ID" value="KKN60221.1"/>
    <property type="molecule type" value="Genomic_DNA"/>
</dbReference>
<gene>
    <name evidence="1" type="ORF">LCGC14_0534200</name>
</gene>
<evidence type="ECO:0000313" key="1">
    <source>
        <dbReference type="EMBL" id="KKN60221.1"/>
    </source>
</evidence>
<name>A0A0F9UG57_9ZZZZ</name>
<comment type="caution">
    <text evidence="1">The sequence shown here is derived from an EMBL/GenBank/DDBJ whole genome shotgun (WGS) entry which is preliminary data.</text>
</comment>
<dbReference type="InterPro" id="IPR032092">
    <property type="entry name" value="PilW"/>
</dbReference>
<protein>
    <submittedName>
        <fullName evidence="1">Uncharacterized protein</fullName>
    </submittedName>
</protein>
<accession>A0A0F9UG57</accession>
<proteinExistence type="predicted"/>
<organism evidence="1">
    <name type="scientific">marine sediment metagenome</name>
    <dbReference type="NCBI Taxonomy" id="412755"/>
    <lineage>
        <taxon>unclassified sequences</taxon>
        <taxon>metagenomes</taxon>
        <taxon>ecological metagenomes</taxon>
    </lineage>
</organism>
<reference evidence="1" key="1">
    <citation type="journal article" date="2015" name="Nature">
        <title>Complex archaea that bridge the gap between prokaryotes and eukaryotes.</title>
        <authorList>
            <person name="Spang A."/>
            <person name="Saw J.H."/>
            <person name="Jorgensen S.L."/>
            <person name="Zaremba-Niedzwiedzka K."/>
            <person name="Martijn J."/>
            <person name="Lind A.E."/>
            <person name="van Eijk R."/>
            <person name="Schleper C."/>
            <person name="Guy L."/>
            <person name="Ettema T.J."/>
        </authorList>
    </citation>
    <scope>NUCLEOTIDE SEQUENCE</scope>
</reference>
<dbReference type="Pfam" id="PF16074">
    <property type="entry name" value="PilW"/>
    <property type="match status" value="1"/>
</dbReference>